<evidence type="ECO:0000256" key="1">
    <source>
        <dbReference type="ARBA" id="ARBA00023125"/>
    </source>
</evidence>
<dbReference type="SUPFAM" id="SSF48498">
    <property type="entry name" value="Tetracyclin repressor-like, C-terminal domain"/>
    <property type="match status" value="1"/>
</dbReference>
<evidence type="ECO:0000256" key="2">
    <source>
        <dbReference type="PROSITE-ProRule" id="PRU00335"/>
    </source>
</evidence>
<evidence type="ECO:0000259" key="3">
    <source>
        <dbReference type="PROSITE" id="PS50977"/>
    </source>
</evidence>
<dbReference type="PROSITE" id="PS50977">
    <property type="entry name" value="HTH_TETR_2"/>
    <property type="match status" value="1"/>
</dbReference>
<dbReference type="PANTHER" id="PTHR43479:SF11">
    <property type="entry name" value="ACREF_ENVCD OPERON REPRESSOR-RELATED"/>
    <property type="match status" value="1"/>
</dbReference>
<evidence type="ECO:0000313" key="5">
    <source>
        <dbReference type="Proteomes" id="UP000199409"/>
    </source>
</evidence>
<dbReference type="InterPro" id="IPR001647">
    <property type="entry name" value="HTH_TetR"/>
</dbReference>
<dbReference type="InterPro" id="IPR050624">
    <property type="entry name" value="HTH-type_Tx_Regulator"/>
</dbReference>
<feature type="DNA-binding region" description="H-T-H motif" evidence="2">
    <location>
        <begin position="32"/>
        <end position="51"/>
    </location>
</feature>
<proteinExistence type="predicted"/>
<dbReference type="PRINTS" id="PR00455">
    <property type="entry name" value="HTHTETR"/>
</dbReference>
<reference evidence="4 5" key="1">
    <citation type="submission" date="2016-10" db="EMBL/GenBank/DDBJ databases">
        <authorList>
            <person name="de Groot N.N."/>
        </authorList>
    </citation>
    <scope>NUCLEOTIDE SEQUENCE [LARGE SCALE GENOMIC DNA]</scope>
    <source>
        <strain evidence="4 5">DSM 7343</strain>
    </source>
</reference>
<dbReference type="EMBL" id="FNQN01000008">
    <property type="protein sequence ID" value="SEA62801.1"/>
    <property type="molecule type" value="Genomic_DNA"/>
</dbReference>
<dbReference type="SUPFAM" id="SSF46689">
    <property type="entry name" value="Homeodomain-like"/>
    <property type="match status" value="1"/>
</dbReference>
<evidence type="ECO:0000313" key="4">
    <source>
        <dbReference type="EMBL" id="SEA62801.1"/>
    </source>
</evidence>
<dbReference type="InterPro" id="IPR009057">
    <property type="entry name" value="Homeodomain-like_sf"/>
</dbReference>
<keyword evidence="5" id="KW-1185">Reference proteome</keyword>
<keyword evidence="1 2" id="KW-0238">DNA-binding</keyword>
<dbReference type="GO" id="GO:0003677">
    <property type="term" value="F:DNA binding"/>
    <property type="evidence" value="ECO:0007669"/>
    <property type="project" value="UniProtKB-UniRule"/>
</dbReference>
<organism evidence="4 5">
    <name type="scientific">Desulfuromusa kysingii</name>
    <dbReference type="NCBI Taxonomy" id="37625"/>
    <lineage>
        <taxon>Bacteria</taxon>
        <taxon>Pseudomonadati</taxon>
        <taxon>Thermodesulfobacteriota</taxon>
        <taxon>Desulfuromonadia</taxon>
        <taxon>Desulfuromonadales</taxon>
        <taxon>Geopsychrobacteraceae</taxon>
        <taxon>Desulfuromusa</taxon>
    </lineage>
</organism>
<gene>
    <name evidence="4" type="ORF">SAMN05660420_02677</name>
</gene>
<dbReference type="AlphaFoldDB" id="A0A1H4CR05"/>
<feature type="domain" description="HTH tetR-type" evidence="3">
    <location>
        <begin position="9"/>
        <end position="69"/>
    </location>
</feature>
<accession>A0A1H4CR05</accession>
<dbReference type="Proteomes" id="UP000199409">
    <property type="component" value="Unassembled WGS sequence"/>
</dbReference>
<dbReference type="Pfam" id="PF00440">
    <property type="entry name" value="TetR_N"/>
    <property type="match status" value="1"/>
</dbReference>
<dbReference type="InterPro" id="IPR036271">
    <property type="entry name" value="Tet_transcr_reg_TetR-rel_C_sf"/>
</dbReference>
<dbReference type="PANTHER" id="PTHR43479">
    <property type="entry name" value="ACREF/ENVCD OPERON REPRESSOR-RELATED"/>
    <property type="match status" value="1"/>
</dbReference>
<sequence length="195" mass="21831">MEKRRINPQKKMDQVISAARKLFVEKGYRGVAIPEIVKESGVSVGAIYLHFGNKEKLAETVYQKTLQQFMNLFLERITDKDSVKDKLRAFAELIFELTEEDPEMMEYILSVRKEIRSKMLFPLCSSAAFLEVQGIIGDGISSGEIKSGTPLIAAVSYTGVILRGVELRMQGVLEIPLQEISNELIDNAWSSIAAS</sequence>
<dbReference type="Gene3D" id="1.10.357.10">
    <property type="entry name" value="Tetracycline Repressor, domain 2"/>
    <property type="match status" value="1"/>
</dbReference>
<dbReference type="STRING" id="37625.SAMN05660420_02677"/>
<name>A0A1H4CR05_9BACT</name>
<protein>
    <submittedName>
        <fullName evidence="4">Transcriptional regulator, TetR family</fullName>
    </submittedName>
</protein>